<dbReference type="PANTHER" id="PTHR11203:SF37">
    <property type="entry name" value="INTEGRATOR COMPLEX SUBUNIT 11"/>
    <property type="match status" value="1"/>
</dbReference>
<dbReference type="STRING" id="264462.Bd2036"/>
<dbReference type="EMBL" id="BX842651">
    <property type="protein sequence ID" value="CAE79883.1"/>
    <property type="molecule type" value="Genomic_DNA"/>
</dbReference>
<evidence type="ECO:0000256" key="1">
    <source>
        <dbReference type="ARBA" id="ARBA00022801"/>
    </source>
</evidence>
<dbReference type="eggNOG" id="COG1236">
    <property type="taxonomic scope" value="Bacteria"/>
</dbReference>
<keyword evidence="5" id="KW-1185">Reference proteome</keyword>
<dbReference type="HOGENOM" id="CLU_009673_5_2_7"/>
<dbReference type="GO" id="GO:0004521">
    <property type="term" value="F:RNA endonuclease activity"/>
    <property type="evidence" value="ECO:0007669"/>
    <property type="project" value="TreeGrafter"/>
</dbReference>
<feature type="domain" description="Metallo-beta-lactamase" evidence="2">
    <location>
        <begin position="13"/>
        <end position="233"/>
    </location>
</feature>
<evidence type="ECO:0000259" key="3">
    <source>
        <dbReference type="SMART" id="SM01027"/>
    </source>
</evidence>
<accession>Q6MLH4</accession>
<keyword evidence="4" id="KW-0540">Nuclease</keyword>
<dbReference type="InterPro" id="IPR036866">
    <property type="entry name" value="RibonucZ/Hydroxyglut_hydro"/>
</dbReference>
<dbReference type="PANTHER" id="PTHR11203">
    <property type="entry name" value="CLEAVAGE AND POLYADENYLATION SPECIFICITY FACTOR FAMILY MEMBER"/>
    <property type="match status" value="1"/>
</dbReference>
<dbReference type="RefSeq" id="WP_011164485.1">
    <property type="nucleotide sequence ID" value="NC_005363.1"/>
</dbReference>
<name>Q6MLH4_BDEBA</name>
<reference evidence="4 5" key="1">
    <citation type="journal article" date="2004" name="Science">
        <title>A predator unmasked: life cycle of Bdellovibrio bacteriovorus from a genomic perspective.</title>
        <authorList>
            <person name="Rendulic S."/>
            <person name="Jagtap P."/>
            <person name="Rosinus A."/>
            <person name="Eppinger M."/>
            <person name="Baar C."/>
            <person name="Lanz C."/>
            <person name="Keller H."/>
            <person name="Lambert C."/>
            <person name="Evans K.J."/>
            <person name="Goesmann A."/>
            <person name="Meyer F."/>
            <person name="Sockett R.E."/>
            <person name="Schuster S.C."/>
        </authorList>
    </citation>
    <scope>NUCLEOTIDE SEQUENCE [LARGE SCALE GENOMIC DNA]</scope>
    <source>
        <strain evidence="5">ATCC 15356 / DSM 50701 / NCIMB 9529 / HD100</strain>
    </source>
</reference>
<feature type="domain" description="Beta-Casp" evidence="3">
    <location>
        <begin position="246"/>
        <end position="367"/>
    </location>
</feature>
<sequence length="452" mass="50113">MEIGFLGAAGTVTGSKFLVHNNDTRILVDCGMFQGFKELRELNWEDFPFDPRDIQAVVLTHAHLDHCGALPLLVKKGFKGPIYCTEPTLELTKIILLDSAKIQEEDADYANKKGFSKHSPALALYTTEDVERTLPLLRPVNLHTQFEIGSLKVCFYSSGHILGAASATISNGEKSIHFSGDLGRYNDPLMPAPEPPAKADYLVMESTYGDRDHSPKTSKEVLKECILEIVKSRGVLLIPSFAVGRAQNLLFEITELKRDGEVPAQIPVYFNSPMGHEVALLYEKYHPFHRLGSGQFAEVMSEVHTIKTAEESRALNDDKSGPKIIIAASGMLTGGRVLHHLKAFGPDSRNIVLLAGFQSPGTRGFSLLNGAREIKIHGLYVEINCKVIPSDSFSAHADRSDLMTWLKQAPEIPKRMFLVHGEPVAADELRKRIDKELKWYVTVPRMGQIIST</sequence>
<dbReference type="GeneID" id="93012984"/>
<dbReference type="SMART" id="SM01027">
    <property type="entry name" value="Beta-Casp"/>
    <property type="match status" value="1"/>
</dbReference>
<evidence type="ECO:0000313" key="5">
    <source>
        <dbReference type="Proteomes" id="UP000008080"/>
    </source>
</evidence>
<dbReference type="Gene3D" id="3.40.50.10890">
    <property type="match status" value="1"/>
</dbReference>
<dbReference type="Pfam" id="PF07521">
    <property type="entry name" value="RMMBL"/>
    <property type="match status" value="1"/>
</dbReference>
<dbReference type="KEGG" id="bba:Bd2036"/>
<organism evidence="4 5">
    <name type="scientific">Bdellovibrio bacteriovorus (strain ATCC 15356 / DSM 50701 / NCIMB 9529 / HD100)</name>
    <dbReference type="NCBI Taxonomy" id="264462"/>
    <lineage>
        <taxon>Bacteria</taxon>
        <taxon>Pseudomonadati</taxon>
        <taxon>Bdellovibrionota</taxon>
        <taxon>Bdellovibrionia</taxon>
        <taxon>Bdellovibrionales</taxon>
        <taxon>Pseudobdellovibrionaceae</taxon>
        <taxon>Bdellovibrio</taxon>
    </lineage>
</organism>
<dbReference type="SUPFAM" id="SSF56281">
    <property type="entry name" value="Metallo-hydrolase/oxidoreductase"/>
    <property type="match status" value="1"/>
</dbReference>
<evidence type="ECO:0000259" key="2">
    <source>
        <dbReference type="SMART" id="SM00849"/>
    </source>
</evidence>
<dbReference type="InterPro" id="IPR011108">
    <property type="entry name" value="RMMBL"/>
</dbReference>
<evidence type="ECO:0000313" key="4">
    <source>
        <dbReference type="EMBL" id="CAE79883.1"/>
    </source>
</evidence>
<dbReference type="Proteomes" id="UP000008080">
    <property type="component" value="Chromosome"/>
</dbReference>
<proteinExistence type="predicted"/>
<dbReference type="SMART" id="SM00849">
    <property type="entry name" value="Lactamase_B"/>
    <property type="match status" value="1"/>
</dbReference>
<dbReference type="InterPro" id="IPR050698">
    <property type="entry name" value="MBL"/>
</dbReference>
<protein>
    <submittedName>
        <fullName evidence="4">Predicted exonuclease of the beta-lactamase family</fullName>
    </submittedName>
</protein>
<dbReference type="Pfam" id="PF10996">
    <property type="entry name" value="Beta-Casp"/>
    <property type="match status" value="1"/>
</dbReference>
<dbReference type="InterPro" id="IPR001279">
    <property type="entry name" value="Metallo-B-lactamas"/>
</dbReference>
<keyword evidence="1" id="KW-0378">Hydrolase</keyword>
<dbReference type="GO" id="GO:0004527">
    <property type="term" value="F:exonuclease activity"/>
    <property type="evidence" value="ECO:0007669"/>
    <property type="project" value="UniProtKB-KW"/>
</dbReference>
<dbReference type="InterPro" id="IPR022712">
    <property type="entry name" value="Beta_Casp"/>
</dbReference>
<dbReference type="Gene3D" id="3.60.15.10">
    <property type="entry name" value="Ribonuclease Z/Hydroxyacylglutathione hydrolase-like"/>
    <property type="match status" value="1"/>
</dbReference>
<dbReference type="CDD" id="cd16295">
    <property type="entry name" value="TTHA0252-CPSF-like_MBL-fold"/>
    <property type="match status" value="1"/>
</dbReference>
<gene>
    <name evidence="4" type="ordered locus">Bd2036</name>
</gene>
<keyword evidence="4" id="KW-0269">Exonuclease</keyword>
<dbReference type="AlphaFoldDB" id="Q6MLH4"/>
<dbReference type="Pfam" id="PF00753">
    <property type="entry name" value="Lactamase_B"/>
    <property type="match status" value="1"/>
</dbReference>